<comment type="caution">
    <text evidence="1">The sequence shown here is derived from an EMBL/GenBank/DDBJ whole genome shotgun (WGS) entry which is preliminary data.</text>
</comment>
<dbReference type="Proteomes" id="UP000033519">
    <property type="component" value="Unassembled WGS sequence"/>
</dbReference>
<proteinExistence type="predicted"/>
<evidence type="ECO:0000313" key="1">
    <source>
        <dbReference type="EMBL" id="KKC34554.1"/>
    </source>
</evidence>
<dbReference type="Gene3D" id="1.20.1050.10">
    <property type="match status" value="1"/>
</dbReference>
<name>A0ABR5E2X9_9HYPH</name>
<accession>A0ABR5E2X9</accession>
<organism evidence="1 2">
    <name type="scientific">Devosia psychrophila</name>
    <dbReference type="NCBI Taxonomy" id="728005"/>
    <lineage>
        <taxon>Bacteria</taxon>
        <taxon>Pseudomonadati</taxon>
        <taxon>Pseudomonadota</taxon>
        <taxon>Alphaproteobacteria</taxon>
        <taxon>Hyphomicrobiales</taxon>
        <taxon>Devosiaceae</taxon>
        <taxon>Devosia</taxon>
    </lineage>
</organism>
<dbReference type="EMBL" id="LAPV01000017">
    <property type="protein sequence ID" value="KKC34554.1"/>
    <property type="molecule type" value="Genomic_DNA"/>
</dbReference>
<gene>
    <name evidence="1" type="ORF">WH91_02335</name>
</gene>
<protein>
    <submittedName>
        <fullName evidence="1">Uncharacterized protein</fullName>
    </submittedName>
</protein>
<sequence length="76" mass="8475">MSCWIDLGLSFPVRLGSAEWLDDAFSVGDLLMIMVLRRLDGTCIIEESPMLSEPRREFRRLFGISYAAMAVCSSAA</sequence>
<keyword evidence="2" id="KW-1185">Reference proteome</keyword>
<evidence type="ECO:0000313" key="2">
    <source>
        <dbReference type="Proteomes" id="UP000033519"/>
    </source>
</evidence>
<reference evidence="1 2" key="1">
    <citation type="submission" date="2015-03" db="EMBL/GenBank/DDBJ databases">
        <authorList>
            <person name="Lepp D."/>
            <person name="Hassan Y.I."/>
            <person name="Li X.-Z."/>
            <person name="Zhou T."/>
        </authorList>
    </citation>
    <scope>NUCLEOTIDE SEQUENCE [LARGE SCALE GENOMIC DNA]</scope>
    <source>
        <strain evidence="1 2">Cr7-05</strain>
    </source>
</reference>